<sequence length="295" mass="31615">MNDAEFPVAGSHRTRCAAEDRLYGGPLGGGTKGFMRNSWLGLNGRTALITGGARGIGHAIARRFLEAGSQIIVIDRNRETAEIVKSLRAEIADPPNAWSFVADVRDRTALDRIRDWLIAEDIPLDIVIPNAGVNTRLPALDVPAETVREIVETNLVGVISTLQVFVPLIMGRGEARVVITSSAIAVYGMVLRAPYTATKAGLSGLVRSLAIEWGPNGVTVNAVGPGVIRTPLTEAYMEQFPEKTRAAITNSALRRIGTPEEVADVVVFLASRASRFITGQTIYVDGGLSAGGDWW</sequence>
<proteinExistence type="inferred from homology"/>
<evidence type="ECO:0000256" key="2">
    <source>
        <dbReference type="ARBA" id="ARBA00023002"/>
    </source>
</evidence>
<dbReference type="CDD" id="cd05233">
    <property type="entry name" value="SDR_c"/>
    <property type="match status" value="1"/>
</dbReference>
<accession>A0A537JL48</accession>
<evidence type="ECO:0000313" key="5">
    <source>
        <dbReference type="Proteomes" id="UP000320048"/>
    </source>
</evidence>
<keyword evidence="2" id="KW-0560">Oxidoreductase</keyword>
<evidence type="ECO:0000259" key="3">
    <source>
        <dbReference type="SMART" id="SM00822"/>
    </source>
</evidence>
<reference evidence="4 5" key="1">
    <citation type="journal article" date="2019" name="Nat. Microbiol.">
        <title>Mediterranean grassland soil C-N compound turnover is dependent on rainfall and depth, and is mediated by genomically divergent microorganisms.</title>
        <authorList>
            <person name="Diamond S."/>
            <person name="Andeer P.F."/>
            <person name="Li Z."/>
            <person name="Crits-Christoph A."/>
            <person name="Burstein D."/>
            <person name="Anantharaman K."/>
            <person name="Lane K.R."/>
            <person name="Thomas B.C."/>
            <person name="Pan C."/>
            <person name="Northen T.R."/>
            <person name="Banfield J.F."/>
        </authorList>
    </citation>
    <scope>NUCLEOTIDE SEQUENCE [LARGE SCALE GENOMIC DNA]</scope>
    <source>
        <strain evidence="4">NP_7</strain>
    </source>
</reference>
<organism evidence="4 5">
    <name type="scientific">Candidatus Segetimicrobium genomatis</name>
    <dbReference type="NCBI Taxonomy" id="2569760"/>
    <lineage>
        <taxon>Bacteria</taxon>
        <taxon>Bacillati</taxon>
        <taxon>Candidatus Sysuimicrobiota</taxon>
        <taxon>Candidatus Sysuimicrobiia</taxon>
        <taxon>Candidatus Sysuimicrobiales</taxon>
        <taxon>Candidatus Segetimicrobiaceae</taxon>
        <taxon>Candidatus Segetimicrobium</taxon>
    </lineage>
</organism>
<comment type="caution">
    <text evidence="4">The sequence shown here is derived from an EMBL/GenBank/DDBJ whole genome shotgun (WGS) entry which is preliminary data.</text>
</comment>
<evidence type="ECO:0000313" key="4">
    <source>
        <dbReference type="EMBL" id="TMI84273.1"/>
    </source>
</evidence>
<dbReference type="GO" id="GO:0016616">
    <property type="term" value="F:oxidoreductase activity, acting on the CH-OH group of donors, NAD or NADP as acceptor"/>
    <property type="evidence" value="ECO:0007669"/>
    <property type="project" value="TreeGrafter"/>
</dbReference>
<feature type="domain" description="Ketoreductase" evidence="3">
    <location>
        <begin position="45"/>
        <end position="226"/>
    </location>
</feature>
<dbReference type="EMBL" id="VBAO01000038">
    <property type="protein sequence ID" value="TMI84273.1"/>
    <property type="molecule type" value="Genomic_DNA"/>
</dbReference>
<dbReference type="SUPFAM" id="SSF51735">
    <property type="entry name" value="NAD(P)-binding Rossmann-fold domains"/>
    <property type="match status" value="1"/>
</dbReference>
<dbReference type="Gene3D" id="3.40.50.720">
    <property type="entry name" value="NAD(P)-binding Rossmann-like Domain"/>
    <property type="match status" value="1"/>
</dbReference>
<evidence type="ECO:0000256" key="1">
    <source>
        <dbReference type="ARBA" id="ARBA00006484"/>
    </source>
</evidence>
<name>A0A537JL48_9BACT</name>
<dbReference type="PANTHER" id="PTHR42760">
    <property type="entry name" value="SHORT-CHAIN DEHYDROGENASES/REDUCTASES FAMILY MEMBER"/>
    <property type="match status" value="1"/>
</dbReference>
<dbReference type="FunFam" id="3.40.50.720:FF:000084">
    <property type="entry name" value="Short-chain dehydrogenase reductase"/>
    <property type="match status" value="1"/>
</dbReference>
<dbReference type="PROSITE" id="PS00061">
    <property type="entry name" value="ADH_SHORT"/>
    <property type="match status" value="1"/>
</dbReference>
<dbReference type="PRINTS" id="PR00081">
    <property type="entry name" value="GDHRDH"/>
</dbReference>
<gene>
    <name evidence="4" type="ORF">E6H04_01550</name>
</gene>
<dbReference type="InterPro" id="IPR020904">
    <property type="entry name" value="Sc_DH/Rdtase_CS"/>
</dbReference>
<dbReference type="AlphaFoldDB" id="A0A537JL48"/>
<dbReference type="SMART" id="SM00822">
    <property type="entry name" value="PKS_KR"/>
    <property type="match status" value="1"/>
</dbReference>
<dbReference type="InterPro" id="IPR002347">
    <property type="entry name" value="SDR_fam"/>
</dbReference>
<dbReference type="Proteomes" id="UP000320048">
    <property type="component" value="Unassembled WGS sequence"/>
</dbReference>
<protein>
    <submittedName>
        <fullName evidence="4">SDR family oxidoreductase</fullName>
    </submittedName>
</protein>
<dbReference type="InterPro" id="IPR057326">
    <property type="entry name" value="KR_dom"/>
</dbReference>
<dbReference type="InterPro" id="IPR036291">
    <property type="entry name" value="NAD(P)-bd_dom_sf"/>
</dbReference>
<comment type="similarity">
    <text evidence="1">Belongs to the short-chain dehydrogenases/reductases (SDR) family.</text>
</comment>
<dbReference type="Pfam" id="PF13561">
    <property type="entry name" value="adh_short_C2"/>
    <property type="match status" value="1"/>
</dbReference>